<dbReference type="GO" id="GO:0022857">
    <property type="term" value="F:transmembrane transporter activity"/>
    <property type="evidence" value="ECO:0007669"/>
    <property type="project" value="InterPro"/>
</dbReference>
<protein>
    <submittedName>
        <fullName evidence="8">Membrane fusion protein, Cu(I)/Ag(I) efflux system</fullName>
    </submittedName>
</protein>
<feature type="domain" description="CusB-like beta-barrel" evidence="6">
    <location>
        <begin position="243"/>
        <end position="317"/>
    </location>
</feature>
<evidence type="ECO:0000256" key="2">
    <source>
        <dbReference type="ARBA" id="ARBA00022448"/>
    </source>
</evidence>
<dbReference type="Pfam" id="PF25919">
    <property type="entry name" value="BSH_CusB"/>
    <property type="match status" value="1"/>
</dbReference>
<evidence type="ECO:0000256" key="3">
    <source>
        <dbReference type="SAM" id="SignalP"/>
    </source>
</evidence>
<dbReference type="GO" id="GO:0030288">
    <property type="term" value="C:outer membrane-bounded periplasmic space"/>
    <property type="evidence" value="ECO:0007669"/>
    <property type="project" value="TreeGrafter"/>
</dbReference>
<dbReference type="NCBIfam" id="TIGR01730">
    <property type="entry name" value="RND_mfp"/>
    <property type="match status" value="1"/>
</dbReference>
<keyword evidence="2" id="KW-0813">Transport</keyword>
<sequence>MERKRFISTIAAVTLLPSLFLAACKDAAKKDSAAAEKQTYTCPMHPQVIQEKPGTCPVCGMDLVPFDKNNKELSLTLGESQIALGNITTLVVGQGALSSFKQLNGRLVTDPEKTTVISSRVQGRIEALYVKETGVKINKGQPLYKIYSEQLAALQQEYLLTAAQARQFPDDARFQQIEKAARQKLVLYDQSDAQIKQLLQSQRVSPYVTYPATESGVVAELSVTEGQYVSEGGAVMRLEGYHQLWVEADVYPAEAQTVAVGQKVKVVVAGWENDPQTMTVQFINPAFQSGSQLMQLRGTVPNPDNRWQPGLQANVLLPVKSTGNVLSLPVDAVIRDGKGAHVWLDTGAGKFEPRRVTTGIENFDAVEITKGLEDGDKVVVTGAYLLYSEYMLKKGADPMAAMGK</sequence>
<accession>A0A1I0S7U9</accession>
<dbReference type="InterPro" id="IPR006143">
    <property type="entry name" value="RND_pump_MFP"/>
</dbReference>
<dbReference type="PANTHER" id="PTHR30097:SF15">
    <property type="entry name" value="CATION EFFLUX SYSTEM PROTEIN CUSB"/>
    <property type="match status" value="1"/>
</dbReference>
<proteinExistence type="inferred from homology"/>
<dbReference type="Proteomes" id="UP000199310">
    <property type="component" value="Unassembled WGS sequence"/>
</dbReference>
<dbReference type="GO" id="GO:0046914">
    <property type="term" value="F:transition metal ion binding"/>
    <property type="evidence" value="ECO:0007669"/>
    <property type="project" value="TreeGrafter"/>
</dbReference>
<organism evidence="8 9">
    <name type="scientific">Chitinophaga arvensicola</name>
    <dbReference type="NCBI Taxonomy" id="29529"/>
    <lineage>
        <taxon>Bacteria</taxon>
        <taxon>Pseudomonadati</taxon>
        <taxon>Bacteroidota</taxon>
        <taxon>Chitinophagia</taxon>
        <taxon>Chitinophagales</taxon>
        <taxon>Chitinophagaceae</taxon>
        <taxon>Chitinophaga</taxon>
    </lineage>
</organism>
<dbReference type="InterPro" id="IPR058790">
    <property type="entry name" value="BSH_CusB"/>
</dbReference>
<dbReference type="Pfam" id="PF25967">
    <property type="entry name" value="RND-MFP_C"/>
    <property type="match status" value="1"/>
</dbReference>
<dbReference type="GO" id="GO:0060003">
    <property type="term" value="P:copper ion export"/>
    <property type="evidence" value="ECO:0007669"/>
    <property type="project" value="TreeGrafter"/>
</dbReference>
<evidence type="ECO:0000259" key="6">
    <source>
        <dbReference type="Pfam" id="PF25954"/>
    </source>
</evidence>
<name>A0A1I0S7U9_9BACT</name>
<dbReference type="Gene3D" id="2.40.420.20">
    <property type="match status" value="1"/>
</dbReference>
<evidence type="ECO:0000313" key="9">
    <source>
        <dbReference type="Proteomes" id="UP000199310"/>
    </source>
</evidence>
<dbReference type="InterPro" id="IPR058792">
    <property type="entry name" value="Beta-barrel_RND_2"/>
</dbReference>
<evidence type="ECO:0000259" key="4">
    <source>
        <dbReference type="Pfam" id="PF19335"/>
    </source>
</evidence>
<dbReference type="Gene3D" id="2.40.50.100">
    <property type="match status" value="1"/>
</dbReference>
<gene>
    <name evidence="8" type="ORF">SAMN04488122_4477</name>
</gene>
<dbReference type="PROSITE" id="PS51257">
    <property type="entry name" value="PROKAR_LIPOPROTEIN"/>
    <property type="match status" value="1"/>
</dbReference>
<dbReference type="Gene3D" id="2.40.30.170">
    <property type="match status" value="1"/>
</dbReference>
<feature type="chain" id="PRO_5011721332" evidence="3">
    <location>
        <begin position="23"/>
        <end position="404"/>
    </location>
</feature>
<evidence type="ECO:0000313" key="8">
    <source>
        <dbReference type="EMBL" id="SEW51742.1"/>
    </source>
</evidence>
<feature type="domain" description="Heavy metal binding" evidence="4">
    <location>
        <begin position="40"/>
        <end position="65"/>
    </location>
</feature>
<dbReference type="InterPro" id="IPR051909">
    <property type="entry name" value="MFP_Cation_Efflux"/>
</dbReference>
<dbReference type="InterPro" id="IPR058627">
    <property type="entry name" value="MdtA-like_C"/>
</dbReference>
<dbReference type="GO" id="GO:0016020">
    <property type="term" value="C:membrane"/>
    <property type="evidence" value="ECO:0007669"/>
    <property type="project" value="InterPro"/>
</dbReference>
<evidence type="ECO:0000259" key="7">
    <source>
        <dbReference type="Pfam" id="PF25967"/>
    </source>
</evidence>
<comment type="similarity">
    <text evidence="1">Belongs to the membrane fusion protein (MFP) (TC 8.A.1) family.</text>
</comment>
<dbReference type="STRING" id="29529.SAMN04488122_4477"/>
<dbReference type="PANTHER" id="PTHR30097">
    <property type="entry name" value="CATION EFFLUX SYSTEM PROTEIN CUSB"/>
    <property type="match status" value="1"/>
</dbReference>
<dbReference type="SUPFAM" id="SSF111369">
    <property type="entry name" value="HlyD-like secretion proteins"/>
    <property type="match status" value="1"/>
</dbReference>
<dbReference type="AlphaFoldDB" id="A0A1I0S7U9"/>
<dbReference type="Pfam" id="PF25954">
    <property type="entry name" value="Beta-barrel_RND_2"/>
    <property type="match status" value="1"/>
</dbReference>
<keyword evidence="9" id="KW-1185">Reference proteome</keyword>
<dbReference type="Pfam" id="PF19335">
    <property type="entry name" value="HMBD"/>
    <property type="match status" value="1"/>
</dbReference>
<feature type="domain" description="CusB-like barrel-sandwich hybrid" evidence="5">
    <location>
        <begin position="115"/>
        <end position="238"/>
    </location>
</feature>
<dbReference type="OrthoDB" id="9806939at2"/>
<reference evidence="9" key="1">
    <citation type="submission" date="2016-10" db="EMBL/GenBank/DDBJ databases">
        <authorList>
            <person name="Varghese N."/>
            <person name="Submissions S."/>
        </authorList>
    </citation>
    <scope>NUCLEOTIDE SEQUENCE [LARGE SCALE GENOMIC DNA]</scope>
    <source>
        <strain evidence="9">DSM 3695</strain>
    </source>
</reference>
<evidence type="ECO:0000259" key="5">
    <source>
        <dbReference type="Pfam" id="PF25919"/>
    </source>
</evidence>
<evidence type="ECO:0000256" key="1">
    <source>
        <dbReference type="ARBA" id="ARBA00009477"/>
    </source>
</evidence>
<dbReference type="InterPro" id="IPR045800">
    <property type="entry name" value="HMBD"/>
</dbReference>
<dbReference type="RefSeq" id="WP_089898198.1">
    <property type="nucleotide sequence ID" value="NZ_FOJG01000002.1"/>
</dbReference>
<dbReference type="EMBL" id="FOJG01000002">
    <property type="protein sequence ID" value="SEW51742.1"/>
    <property type="molecule type" value="Genomic_DNA"/>
</dbReference>
<keyword evidence="3" id="KW-0732">Signal</keyword>
<dbReference type="GO" id="GO:0015679">
    <property type="term" value="P:plasma membrane copper ion transport"/>
    <property type="evidence" value="ECO:0007669"/>
    <property type="project" value="TreeGrafter"/>
</dbReference>
<feature type="signal peptide" evidence="3">
    <location>
        <begin position="1"/>
        <end position="22"/>
    </location>
</feature>
<feature type="domain" description="Multidrug resistance protein MdtA-like C-terminal permuted SH3" evidence="7">
    <location>
        <begin position="324"/>
        <end position="383"/>
    </location>
</feature>